<dbReference type="EMBL" id="HBUF01349405">
    <property type="protein sequence ID" value="CAG6712513.1"/>
    <property type="molecule type" value="Transcribed_RNA"/>
</dbReference>
<dbReference type="EMBL" id="HBUF01036059">
    <property type="protein sequence ID" value="CAG6616531.1"/>
    <property type="molecule type" value="Transcribed_RNA"/>
</dbReference>
<name>A0A8D9BI47_9HEMI</name>
<dbReference type="EMBL" id="HBUF01644711">
    <property type="protein sequence ID" value="CAG6785630.1"/>
    <property type="molecule type" value="Transcribed_RNA"/>
</dbReference>
<proteinExistence type="predicted"/>
<dbReference type="EMBL" id="HBUF01349406">
    <property type="protein sequence ID" value="CAG6712515.1"/>
    <property type="molecule type" value="Transcribed_RNA"/>
</dbReference>
<dbReference type="EMBL" id="HBUF01200220">
    <property type="protein sequence ID" value="CAG6661616.1"/>
    <property type="molecule type" value="Transcribed_RNA"/>
</dbReference>
<dbReference type="EMBL" id="HBUF01036061">
    <property type="protein sequence ID" value="CAG6616534.1"/>
    <property type="molecule type" value="Transcribed_RNA"/>
</dbReference>
<sequence>MFILAMKSLICSVGVKILPCVYGICMRVLYCIGFVYTLERLLNCLYPPTRVVLVFSNVFVQWGPIIPLLFSHWLRGSVSCWLHVTCFPLPISSGDRWTIS</sequence>
<dbReference type="AlphaFoldDB" id="A0A8D9BI47"/>
<dbReference type="EMBL" id="HBUF01644713">
    <property type="protein sequence ID" value="CAG6785635.1"/>
    <property type="molecule type" value="Transcribed_RNA"/>
</dbReference>
<dbReference type="EMBL" id="HBUF01644710">
    <property type="protein sequence ID" value="CAG6785628.1"/>
    <property type="molecule type" value="Transcribed_RNA"/>
</dbReference>
<dbReference type="EMBL" id="HBUF01036058">
    <property type="protein sequence ID" value="CAG6616529.1"/>
    <property type="molecule type" value="Transcribed_RNA"/>
</dbReference>
<dbReference type="EMBL" id="HBUF01644712">
    <property type="protein sequence ID" value="CAG6785633.1"/>
    <property type="molecule type" value="Transcribed_RNA"/>
</dbReference>
<dbReference type="EMBL" id="HBUF01200222">
    <property type="protein sequence ID" value="CAG6661623.1"/>
    <property type="molecule type" value="Transcribed_RNA"/>
</dbReference>
<dbReference type="EMBL" id="HBUF01200221">
    <property type="protein sequence ID" value="CAG6661619.1"/>
    <property type="molecule type" value="Transcribed_RNA"/>
</dbReference>
<dbReference type="EMBL" id="HBUF01644709">
    <property type="protein sequence ID" value="CAG6785626.1"/>
    <property type="molecule type" value="Transcribed_RNA"/>
</dbReference>
<dbReference type="EMBL" id="HBUF01349407">
    <property type="protein sequence ID" value="CAG6712517.1"/>
    <property type="molecule type" value="Transcribed_RNA"/>
</dbReference>
<protein>
    <submittedName>
        <fullName evidence="1">Uncharacterized protein</fullName>
    </submittedName>
</protein>
<evidence type="ECO:0000313" key="1">
    <source>
        <dbReference type="EMBL" id="CAG6785630.1"/>
    </source>
</evidence>
<organism evidence="1">
    <name type="scientific">Cacopsylla melanoneura</name>
    <dbReference type="NCBI Taxonomy" id="428564"/>
    <lineage>
        <taxon>Eukaryota</taxon>
        <taxon>Metazoa</taxon>
        <taxon>Ecdysozoa</taxon>
        <taxon>Arthropoda</taxon>
        <taxon>Hexapoda</taxon>
        <taxon>Insecta</taxon>
        <taxon>Pterygota</taxon>
        <taxon>Neoptera</taxon>
        <taxon>Paraneoptera</taxon>
        <taxon>Hemiptera</taxon>
        <taxon>Sternorrhyncha</taxon>
        <taxon>Psylloidea</taxon>
        <taxon>Psyllidae</taxon>
        <taxon>Psyllinae</taxon>
        <taxon>Cacopsylla</taxon>
    </lineage>
</organism>
<dbReference type="EMBL" id="HBUF01200219">
    <property type="protein sequence ID" value="CAG6661613.1"/>
    <property type="molecule type" value="Transcribed_RNA"/>
</dbReference>
<accession>A0A8D9BI47</accession>
<reference evidence="1" key="1">
    <citation type="submission" date="2021-05" db="EMBL/GenBank/DDBJ databases">
        <authorList>
            <person name="Alioto T."/>
            <person name="Alioto T."/>
            <person name="Gomez Garrido J."/>
        </authorList>
    </citation>
    <scope>NUCLEOTIDE SEQUENCE</scope>
</reference>
<dbReference type="EMBL" id="HBUF01349408">
    <property type="protein sequence ID" value="CAG6712519.1"/>
    <property type="molecule type" value="Transcribed_RNA"/>
</dbReference>